<evidence type="ECO:0000313" key="1">
    <source>
        <dbReference type="EMBL" id="AWH91220.1"/>
    </source>
</evidence>
<dbReference type="AlphaFoldDB" id="A0A2S1R4J1"/>
<dbReference type="EMBL" id="CP015449">
    <property type="protein sequence ID" value="AWH91220.1"/>
    <property type="molecule type" value="Genomic_DNA"/>
</dbReference>
<dbReference type="Proteomes" id="UP000244928">
    <property type="component" value="Chromosome"/>
</dbReference>
<evidence type="ECO:0000313" key="2">
    <source>
        <dbReference type="Proteomes" id="UP000244928"/>
    </source>
</evidence>
<organism evidence="1 2">
    <name type="scientific">Dietzia lutea</name>
    <dbReference type="NCBI Taxonomy" id="546160"/>
    <lineage>
        <taxon>Bacteria</taxon>
        <taxon>Bacillati</taxon>
        <taxon>Actinomycetota</taxon>
        <taxon>Actinomycetes</taxon>
        <taxon>Mycobacteriales</taxon>
        <taxon>Dietziaceae</taxon>
        <taxon>Dietzia</taxon>
    </lineage>
</organism>
<accession>A0A2S1R4J1</accession>
<dbReference type="KEGG" id="dlu:A6035_02480"/>
<reference evidence="1 2" key="1">
    <citation type="submission" date="2016-04" db="EMBL/GenBank/DDBJ databases">
        <title>Complete genome sequence of Dietzia lutea YIM 80766T, a strain isolated from desert soil in Egypt.</title>
        <authorList>
            <person name="Zhao J."/>
            <person name="Hu B."/>
            <person name="Geng S."/>
            <person name="Nie Y."/>
            <person name="Tang Y."/>
        </authorList>
    </citation>
    <scope>NUCLEOTIDE SEQUENCE [LARGE SCALE GENOMIC DNA]</scope>
    <source>
        <strain evidence="1 2">YIM 80766</strain>
    </source>
</reference>
<protein>
    <submittedName>
        <fullName evidence="1">Uncharacterized protein</fullName>
    </submittedName>
</protein>
<dbReference type="OrthoDB" id="4742748at2"/>
<name>A0A2S1R4J1_9ACTN</name>
<keyword evidence="2" id="KW-1185">Reference proteome</keyword>
<dbReference type="RefSeq" id="WP_108846483.1">
    <property type="nucleotide sequence ID" value="NZ_CP015449.1"/>
</dbReference>
<gene>
    <name evidence="1" type="ORF">A6035_02480</name>
</gene>
<sequence>MEIGTYLGEINRDTVLAVKVVIYGSARRHGVADAEIRTVVAHPIVRYGVVPRAEPEAKLIRLVGDTNGGPLIEVVADQIEPDELHVFHAMLLTVAVAREVFDATGGAVDLTDQVTRKQRTRLEET</sequence>
<proteinExistence type="predicted"/>